<dbReference type="Proteomes" id="UP000749559">
    <property type="component" value="Unassembled WGS sequence"/>
</dbReference>
<keyword evidence="2" id="KW-1185">Reference proteome</keyword>
<gene>
    <name evidence="1" type="ORF">OFUS_LOCUS26814</name>
</gene>
<name>A0A8S4QAF6_OWEFU</name>
<comment type="caution">
    <text evidence="1">The sequence shown here is derived from an EMBL/GenBank/DDBJ whole genome shotgun (WGS) entry which is preliminary data.</text>
</comment>
<evidence type="ECO:0000313" key="2">
    <source>
        <dbReference type="Proteomes" id="UP000749559"/>
    </source>
</evidence>
<feature type="non-terminal residue" evidence="1">
    <location>
        <position position="1"/>
    </location>
</feature>
<proteinExistence type="predicted"/>
<accession>A0A8S4QAF6</accession>
<organism evidence="1 2">
    <name type="scientific">Owenia fusiformis</name>
    <name type="common">Polychaete worm</name>
    <dbReference type="NCBI Taxonomy" id="6347"/>
    <lineage>
        <taxon>Eukaryota</taxon>
        <taxon>Metazoa</taxon>
        <taxon>Spiralia</taxon>
        <taxon>Lophotrochozoa</taxon>
        <taxon>Annelida</taxon>
        <taxon>Polychaeta</taxon>
        <taxon>Sedentaria</taxon>
        <taxon>Canalipalpata</taxon>
        <taxon>Sabellida</taxon>
        <taxon>Oweniida</taxon>
        <taxon>Oweniidae</taxon>
        <taxon>Owenia</taxon>
    </lineage>
</organism>
<dbReference type="EMBL" id="CAIIXF020000309">
    <property type="protein sequence ID" value="CAH1803203.1"/>
    <property type="molecule type" value="Genomic_DNA"/>
</dbReference>
<dbReference type="AlphaFoldDB" id="A0A8S4QAF6"/>
<reference evidence="1" key="1">
    <citation type="submission" date="2022-03" db="EMBL/GenBank/DDBJ databases">
        <authorList>
            <person name="Martin C."/>
        </authorList>
    </citation>
    <scope>NUCLEOTIDE SEQUENCE</scope>
</reference>
<evidence type="ECO:0000313" key="1">
    <source>
        <dbReference type="EMBL" id="CAH1803203.1"/>
    </source>
</evidence>
<sequence length="135" mass="15735">FNLPFEASIESRSKLVFMREPVRDANLTFIQPGDVYSLDPTTSDRQHVLYEILANSPFSQSLLATQIDLCFNFCALHRLVQEPAHQWVKELWLLRLLADDRAGDDDGDYEEINEQWDAKSNAVRFQYLKSQRGWI</sequence>
<protein>
    <submittedName>
        <fullName evidence="1">Uncharacterized protein</fullName>
    </submittedName>
</protein>